<dbReference type="Proteomes" id="UP000199548">
    <property type="component" value="Unassembled WGS sequence"/>
</dbReference>
<dbReference type="OrthoDB" id="8969492at2"/>
<accession>A0A1I3VMY5</accession>
<keyword evidence="3" id="KW-1185">Reference proteome</keyword>
<evidence type="ECO:0000313" key="3">
    <source>
        <dbReference type="Proteomes" id="UP000199548"/>
    </source>
</evidence>
<dbReference type="PROSITE" id="PS51257">
    <property type="entry name" value="PROKAR_LIPOPROTEIN"/>
    <property type="match status" value="1"/>
</dbReference>
<dbReference type="InterPro" id="IPR025510">
    <property type="entry name" value="DUF4397"/>
</dbReference>
<gene>
    <name evidence="2" type="ORF">SAMN05192543_11463</name>
</gene>
<dbReference type="Pfam" id="PF14344">
    <property type="entry name" value="DUF4397"/>
    <property type="match status" value="1"/>
</dbReference>
<dbReference type="RefSeq" id="WP_091020064.1">
    <property type="nucleotide sequence ID" value="NZ_CP041745.1"/>
</dbReference>
<evidence type="ECO:0000259" key="1">
    <source>
        <dbReference type="Pfam" id="PF14344"/>
    </source>
</evidence>
<name>A0A1I3VMY5_9BURK</name>
<evidence type="ECO:0000313" key="2">
    <source>
        <dbReference type="EMBL" id="SFJ96738.1"/>
    </source>
</evidence>
<protein>
    <recommendedName>
        <fullName evidence="1">DUF4397 domain-containing protein</fullName>
    </recommendedName>
</protein>
<dbReference type="EMBL" id="FOQU01000014">
    <property type="protein sequence ID" value="SFJ96738.1"/>
    <property type="molecule type" value="Genomic_DNA"/>
</dbReference>
<proteinExistence type="predicted"/>
<dbReference type="STRING" id="420953.SAMN05192543_11463"/>
<dbReference type="AlphaFoldDB" id="A0A1I3VMY5"/>
<sequence length="263" mass="27020">MKFIRTMAAVVGAASLVAACGGGGHDLGKELGLQDAEIHFVHAIPSGPTVDFLVNNTALQKGISYKNVTNFTNIGNGQTTVAYTATGTTTPLLASGAFPDVAKGHEYTVLALPGLTAPDIGLIDDPFDKGLLSNSARLRAFNASVNASNIDLYLVSAGTTDVSSVSPSMAGVSFKNAVPASGQDSIYVSGGTYQLIATQAGSKTPIFQSNSFDLQNNADWLVTSVPIAGALSQLLPNQIHLLVAQGGNTSQPALELTNTLNGQ</sequence>
<reference evidence="2 3" key="1">
    <citation type="submission" date="2016-10" db="EMBL/GenBank/DDBJ databases">
        <authorList>
            <person name="de Groot N.N."/>
        </authorList>
    </citation>
    <scope>NUCLEOTIDE SEQUENCE [LARGE SCALE GENOMIC DNA]</scope>
    <source>
        <strain evidence="2 3">LMG 23650</strain>
    </source>
</reference>
<feature type="domain" description="DUF4397" evidence="1">
    <location>
        <begin position="36"/>
        <end position="153"/>
    </location>
</feature>
<organism evidence="2 3">
    <name type="scientific">Paraburkholderia megapolitana</name>
    <dbReference type="NCBI Taxonomy" id="420953"/>
    <lineage>
        <taxon>Bacteria</taxon>
        <taxon>Pseudomonadati</taxon>
        <taxon>Pseudomonadota</taxon>
        <taxon>Betaproteobacteria</taxon>
        <taxon>Burkholderiales</taxon>
        <taxon>Burkholderiaceae</taxon>
        <taxon>Paraburkholderia</taxon>
    </lineage>
</organism>